<organism evidence="8 9">
    <name type="scientific">Acanthaster planci</name>
    <name type="common">Crown-of-thorns starfish</name>
    <dbReference type="NCBI Taxonomy" id="133434"/>
    <lineage>
        <taxon>Eukaryota</taxon>
        <taxon>Metazoa</taxon>
        <taxon>Echinodermata</taxon>
        <taxon>Eleutherozoa</taxon>
        <taxon>Asterozoa</taxon>
        <taxon>Asteroidea</taxon>
        <taxon>Valvatacea</taxon>
        <taxon>Valvatida</taxon>
        <taxon>Acanthasteridae</taxon>
        <taxon>Acanthaster</taxon>
    </lineage>
</organism>
<dbReference type="PRINTS" id="PR00723">
    <property type="entry name" value="SUBTILISIN"/>
</dbReference>
<dbReference type="GeneID" id="110988658"/>
<dbReference type="AlphaFoldDB" id="A0A8B7ZR85"/>
<evidence type="ECO:0000313" key="8">
    <source>
        <dbReference type="Proteomes" id="UP000694845"/>
    </source>
</evidence>
<proteinExistence type="inferred from homology"/>
<dbReference type="InterPro" id="IPR015500">
    <property type="entry name" value="Peptidase_S8_subtilisin-rel"/>
</dbReference>
<evidence type="ECO:0000259" key="7">
    <source>
        <dbReference type="Pfam" id="PF00082"/>
    </source>
</evidence>
<dbReference type="Pfam" id="PF00082">
    <property type="entry name" value="Peptidase_S8"/>
    <property type="match status" value="1"/>
</dbReference>
<feature type="signal peptide" evidence="6">
    <location>
        <begin position="1"/>
        <end position="16"/>
    </location>
</feature>
<name>A0A8B7ZR85_ACAPL</name>
<dbReference type="KEGG" id="aplc:110988658"/>
<dbReference type="Gene3D" id="3.40.50.200">
    <property type="entry name" value="Peptidase S8/S53 domain"/>
    <property type="match status" value="1"/>
</dbReference>
<feature type="non-terminal residue" evidence="9">
    <location>
        <position position="274"/>
    </location>
</feature>
<dbReference type="InterPro" id="IPR036852">
    <property type="entry name" value="Peptidase_S8/S53_dom_sf"/>
</dbReference>
<comment type="similarity">
    <text evidence="1 5">Belongs to the peptidase S8 family.</text>
</comment>
<gene>
    <name evidence="9" type="primary">LOC110988658</name>
</gene>
<dbReference type="GO" id="GO:0006508">
    <property type="term" value="P:proteolysis"/>
    <property type="evidence" value="ECO:0007669"/>
    <property type="project" value="UniProtKB-KW"/>
</dbReference>
<dbReference type="Proteomes" id="UP000694845">
    <property type="component" value="Unplaced"/>
</dbReference>
<keyword evidence="4" id="KW-0720">Serine protease</keyword>
<dbReference type="PROSITE" id="PS51892">
    <property type="entry name" value="SUBTILASE"/>
    <property type="match status" value="1"/>
</dbReference>
<accession>A0A8B7ZR85</accession>
<dbReference type="OrthoDB" id="206201at2759"/>
<reference evidence="9" key="1">
    <citation type="submission" date="2025-08" db="UniProtKB">
        <authorList>
            <consortium name="RefSeq"/>
        </authorList>
    </citation>
    <scope>IDENTIFICATION</scope>
</reference>
<evidence type="ECO:0000313" key="9">
    <source>
        <dbReference type="RefSeq" id="XP_022108088.1"/>
    </source>
</evidence>
<keyword evidence="6" id="KW-0732">Signal</keyword>
<protein>
    <submittedName>
        <fullName evidence="9">Proteinase K-like</fullName>
    </submittedName>
</protein>
<evidence type="ECO:0000256" key="1">
    <source>
        <dbReference type="ARBA" id="ARBA00011073"/>
    </source>
</evidence>
<sequence>MKALLVGLISVAVASADLAPLLMSDDRPVPNSWMVKITGFEVMDRVADEIVNRFRRVRLPSPRVTKIRCVLPVLILRIPARLMNDIRSIEGIEYIEQDSLGTLYGTQPNPTWGLDRIDSRMGTDGYFTYNDNVQGKGVNIYMVDTGIQTRHKEFTGRASMLYGVEDTIGHGTHTAGTATGVTFGIARQADVYSLNVCNQFSYCPKSTVIKALKTVREHSGSTGGGVVSMSLGWSRSETINTAVREMVTAGFVVSVAAGNSNIDACKVSPAMVDE</sequence>
<evidence type="ECO:0000256" key="4">
    <source>
        <dbReference type="ARBA" id="ARBA00022825"/>
    </source>
</evidence>
<dbReference type="InterPro" id="IPR023827">
    <property type="entry name" value="Peptidase_S8_Asp-AS"/>
</dbReference>
<evidence type="ECO:0000256" key="6">
    <source>
        <dbReference type="SAM" id="SignalP"/>
    </source>
</evidence>
<keyword evidence="3" id="KW-0378">Hydrolase</keyword>
<dbReference type="InterPro" id="IPR000209">
    <property type="entry name" value="Peptidase_S8/S53_dom"/>
</dbReference>
<keyword evidence="8" id="KW-1185">Reference proteome</keyword>
<evidence type="ECO:0000256" key="2">
    <source>
        <dbReference type="ARBA" id="ARBA00022670"/>
    </source>
</evidence>
<comment type="caution">
    <text evidence="5">Lacks conserved residue(s) required for the propagation of feature annotation.</text>
</comment>
<dbReference type="PANTHER" id="PTHR43806">
    <property type="entry name" value="PEPTIDASE S8"/>
    <property type="match status" value="1"/>
</dbReference>
<feature type="domain" description="Peptidase S8/S53" evidence="7">
    <location>
        <begin position="135"/>
        <end position="261"/>
    </location>
</feature>
<evidence type="ECO:0000256" key="3">
    <source>
        <dbReference type="ARBA" id="ARBA00022801"/>
    </source>
</evidence>
<dbReference type="InterPro" id="IPR050131">
    <property type="entry name" value="Peptidase_S8_subtilisin-like"/>
</dbReference>
<dbReference type="PROSITE" id="PS00136">
    <property type="entry name" value="SUBTILASE_ASP"/>
    <property type="match status" value="1"/>
</dbReference>
<dbReference type="GO" id="GO:0005615">
    <property type="term" value="C:extracellular space"/>
    <property type="evidence" value="ECO:0007669"/>
    <property type="project" value="TreeGrafter"/>
</dbReference>
<dbReference type="PANTHER" id="PTHR43806:SF58">
    <property type="entry name" value="ALKALINE PROTEASE 1-RELATED"/>
    <property type="match status" value="1"/>
</dbReference>
<dbReference type="SUPFAM" id="SSF52743">
    <property type="entry name" value="Subtilisin-like"/>
    <property type="match status" value="1"/>
</dbReference>
<dbReference type="GO" id="GO:0004252">
    <property type="term" value="F:serine-type endopeptidase activity"/>
    <property type="evidence" value="ECO:0007669"/>
    <property type="project" value="InterPro"/>
</dbReference>
<evidence type="ECO:0000256" key="5">
    <source>
        <dbReference type="PROSITE-ProRule" id="PRU01240"/>
    </source>
</evidence>
<keyword evidence="2" id="KW-0645">Protease</keyword>
<dbReference type="RefSeq" id="XP_022108088.1">
    <property type="nucleotide sequence ID" value="XM_022252396.1"/>
</dbReference>
<feature type="chain" id="PRO_5033997591" evidence="6">
    <location>
        <begin position="17"/>
        <end position="274"/>
    </location>
</feature>